<sequence length="288" mass="32294">MMRIFLALLVVLLVAVPASFAAPSSYRLEKLDEGIYAALVVPGGQASSNALVVECEEDVVVAGAHFTGGAIRDLTAQVAQATMKPVRSFVLTHHHGGYAYIDLDFPPGKDVLMSWQTWKDLEQEVREIEFPVMFFNEGLTMKRGGRTLILTNMEAGHSRGDTVVYLPEESILFTSDLFYNGSTGYLGDGHMQEWILALEFLERLKVEKIIPGYGNVGSTEDLVAYKKFLKAFLTEVLQMIEEGKSLEQIKKEFSLPRYETLPGFQQFLSANIERAYQDLHSHLREGEY</sequence>
<dbReference type="InterPro" id="IPR001279">
    <property type="entry name" value="Metallo-B-lactamas"/>
</dbReference>
<proteinExistence type="inferred from homology"/>
<evidence type="ECO:0000256" key="1">
    <source>
        <dbReference type="ARBA" id="ARBA00005250"/>
    </source>
</evidence>
<reference evidence="4 5" key="1">
    <citation type="journal article" date="2015" name="Genome Announc.">
        <title>Genomes of Geoalkalibacter ferrihydriticus Z-0531T and Geoalkalibacter subterraneus Red1T, Two Haloalkaliphilic Metal-Reducing Deltaproteobacteria.</title>
        <authorList>
            <person name="Badalamenti J.P."/>
            <person name="Krajmalnik-Brown R."/>
            <person name="Torres C.I."/>
            <person name="Bond D.R."/>
        </authorList>
    </citation>
    <scope>NUCLEOTIDE SEQUENCE [LARGE SCALE GENOMIC DNA]</scope>
    <source>
        <strain evidence="4 5">Red1</strain>
    </source>
</reference>
<organism evidence="4 5">
    <name type="scientific">Geoalkalibacter subterraneus</name>
    <dbReference type="NCBI Taxonomy" id="483547"/>
    <lineage>
        <taxon>Bacteria</taxon>
        <taxon>Pseudomonadati</taxon>
        <taxon>Thermodesulfobacteriota</taxon>
        <taxon>Desulfuromonadia</taxon>
        <taxon>Desulfuromonadales</taxon>
        <taxon>Geoalkalibacteraceae</taxon>
        <taxon>Geoalkalibacter</taxon>
    </lineage>
</organism>
<keyword evidence="2" id="KW-0732">Signal</keyword>
<dbReference type="Pfam" id="PF00753">
    <property type="entry name" value="Lactamase_B"/>
    <property type="match status" value="1"/>
</dbReference>
<dbReference type="AlphaFoldDB" id="A0A0B5FG33"/>
<evidence type="ECO:0000256" key="2">
    <source>
        <dbReference type="SAM" id="SignalP"/>
    </source>
</evidence>
<dbReference type="InterPro" id="IPR036866">
    <property type="entry name" value="RibonucZ/Hydroxyglut_hydro"/>
</dbReference>
<dbReference type="InterPro" id="IPR050855">
    <property type="entry name" value="NDM-1-like"/>
</dbReference>
<dbReference type="PANTHER" id="PTHR42951">
    <property type="entry name" value="METALLO-BETA-LACTAMASE DOMAIN-CONTAINING"/>
    <property type="match status" value="1"/>
</dbReference>
<dbReference type="STRING" id="483547.GSUB_11640"/>
<dbReference type="GO" id="GO:0017001">
    <property type="term" value="P:antibiotic catabolic process"/>
    <property type="evidence" value="ECO:0007669"/>
    <property type="project" value="UniProtKB-ARBA"/>
</dbReference>
<dbReference type="Gene3D" id="3.60.15.10">
    <property type="entry name" value="Ribonuclease Z/Hydroxyacylglutathione hydrolase-like"/>
    <property type="match status" value="1"/>
</dbReference>
<dbReference type="Proteomes" id="UP000035036">
    <property type="component" value="Chromosome"/>
</dbReference>
<dbReference type="EMBL" id="CP010311">
    <property type="protein sequence ID" value="AJF07082.1"/>
    <property type="molecule type" value="Genomic_DNA"/>
</dbReference>
<feature type="domain" description="Metallo-beta-lactamase" evidence="3">
    <location>
        <begin position="47"/>
        <end position="213"/>
    </location>
</feature>
<dbReference type="SMART" id="SM00849">
    <property type="entry name" value="Lactamase_B"/>
    <property type="match status" value="1"/>
</dbReference>
<gene>
    <name evidence="4" type="ORF">GSUB_11640</name>
</gene>
<protein>
    <recommendedName>
        <fullName evidence="3">Metallo-beta-lactamase domain-containing protein</fullName>
    </recommendedName>
</protein>
<feature type="chain" id="PRO_5002102819" description="Metallo-beta-lactamase domain-containing protein" evidence="2">
    <location>
        <begin position="22"/>
        <end position="288"/>
    </location>
</feature>
<dbReference type="PANTHER" id="PTHR42951:SF4">
    <property type="entry name" value="ACYL-COENZYME A THIOESTERASE MBLAC2"/>
    <property type="match status" value="1"/>
</dbReference>
<dbReference type="KEGG" id="gsb:GSUB_11640"/>
<name>A0A0B5FG33_9BACT</name>
<accession>A0A0B5FG33</accession>
<evidence type="ECO:0000259" key="3">
    <source>
        <dbReference type="SMART" id="SM00849"/>
    </source>
</evidence>
<evidence type="ECO:0000313" key="4">
    <source>
        <dbReference type="EMBL" id="AJF07082.1"/>
    </source>
</evidence>
<dbReference type="HOGENOM" id="CLU_936152_0_0_7"/>
<evidence type="ECO:0000313" key="5">
    <source>
        <dbReference type="Proteomes" id="UP000035036"/>
    </source>
</evidence>
<dbReference type="SUPFAM" id="SSF56281">
    <property type="entry name" value="Metallo-hydrolase/oxidoreductase"/>
    <property type="match status" value="1"/>
</dbReference>
<comment type="similarity">
    <text evidence="1">Belongs to the metallo-beta-lactamase superfamily. Class-B beta-lactamase family.</text>
</comment>
<keyword evidence="5" id="KW-1185">Reference proteome</keyword>
<feature type="signal peptide" evidence="2">
    <location>
        <begin position="1"/>
        <end position="21"/>
    </location>
</feature>